<dbReference type="RefSeq" id="WP_125982204.1">
    <property type="nucleotide sequence ID" value="NZ_QXGL01000008.1"/>
</dbReference>
<evidence type="ECO:0000313" key="4">
    <source>
        <dbReference type="EMBL" id="RSX51319.1"/>
    </source>
</evidence>
<dbReference type="GO" id="GO:0004556">
    <property type="term" value="F:alpha-amylase activity"/>
    <property type="evidence" value="ECO:0007669"/>
    <property type="project" value="TreeGrafter"/>
</dbReference>
<feature type="compositionally biased region" description="Polar residues" evidence="2">
    <location>
        <begin position="121"/>
        <end position="138"/>
    </location>
</feature>
<protein>
    <submittedName>
        <fullName evidence="4">Alpha-amylase</fullName>
    </submittedName>
</protein>
<evidence type="ECO:0000256" key="1">
    <source>
        <dbReference type="ARBA" id="ARBA00008061"/>
    </source>
</evidence>
<accession>A0A430FEP0</accession>
<dbReference type="PANTHER" id="PTHR10357:SF179">
    <property type="entry name" value="NEUTRAL AND BASIC AMINO ACID TRANSPORT PROTEIN RBAT"/>
    <property type="match status" value="1"/>
</dbReference>
<dbReference type="CDD" id="cd11348">
    <property type="entry name" value="AmyAc_2"/>
    <property type="match status" value="1"/>
</dbReference>
<dbReference type="InterPro" id="IPR045857">
    <property type="entry name" value="O16G_dom_2"/>
</dbReference>
<evidence type="ECO:0000256" key="2">
    <source>
        <dbReference type="SAM" id="MobiDB-lite"/>
    </source>
</evidence>
<dbReference type="OrthoDB" id="9043248at2"/>
<gene>
    <name evidence="4" type="ORF">D2E25_1874</name>
</gene>
<dbReference type="Gene3D" id="3.90.400.10">
    <property type="entry name" value="Oligo-1,6-glucosidase, Domain 2"/>
    <property type="match status" value="1"/>
</dbReference>
<reference evidence="4 5" key="1">
    <citation type="submission" date="2018-09" db="EMBL/GenBank/DDBJ databases">
        <title>Characterization of the phylogenetic diversity of five novel species belonging to the genus Bifidobacterium.</title>
        <authorList>
            <person name="Lugli G.A."/>
            <person name="Duranti S."/>
            <person name="Milani C."/>
        </authorList>
    </citation>
    <scope>NUCLEOTIDE SEQUENCE [LARGE SCALE GENOMIC DNA]</scope>
    <source>
        <strain evidence="4 5">2034B</strain>
    </source>
</reference>
<name>A0A430FEP0_9BIFI</name>
<dbReference type="InterPro" id="IPR017853">
    <property type="entry name" value="GH"/>
</dbReference>
<dbReference type="SUPFAM" id="SSF51445">
    <property type="entry name" value="(Trans)glycosidases"/>
    <property type="match status" value="1"/>
</dbReference>
<feature type="domain" description="Glycosyl hydrolase family 13 catalytic" evidence="3">
    <location>
        <begin position="19"/>
        <end position="459"/>
    </location>
</feature>
<proteinExistence type="inferred from homology"/>
<keyword evidence="5" id="KW-1185">Reference proteome</keyword>
<dbReference type="InterPro" id="IPR006047">
    <property type="entry name" value="GH13_cat_dom"/>
</dbReference>
<sequence length="599" mass="65931">MEDTRHTSPSWLSTGVFYEIYPQSFADSNGDGIGDIPGIIEHLDYIKNLGCNALWINPCYDSPFKDAGYDVRDYRRVAPRYGTNDDLIALFAAAHERDMHVLLDLVPGHTSEEHPWFRASCNANPTDRTVPSSSVTSPENDHLYSAPSAEGAVSAADWGSVTTSAATTTSPNAAPENVSERYIWTDSWIAGGDGLPFIAGEAERDGTYILNFFKCQPALNYGFAHPKYAWQKPALGPDALATCDAMIDIIRFWLSRGADGFRVDMADSLVKHDDEGKPATIRTWQYIFSKVHPEFPEAAFVSEWGRPYESLEAGFDMDFYLDWRWDGNPNGYNMLLRNTDTPLTRDGDLSYFNADSPTGIKGFLDQYLPQLRDAERLGGYFSLITCNHDTPRVAQRLTERELKLAYATLFTLPGVPFLYYGDEIGMRYRAIPAKEGSYVRTGSRTPMQWDHTANLGFSTASAENLYLPVDPAADAPTVDDRMNDPDSLWHTIQSLLALRHAAPALHADAGFEPIVASADTKAFVYRRRAQNDAASDVSHNSASDVIIAVNPATTAARIDRSSADNLPSLAGKTTLFVIGDVTIDGDALALGPQSFAILG</sequence>
<dbReference type="EMBL" id="QXGL01000008">
    <property type="protein sequence ID" value="RSX51319.1"/>
    <property type="molecule type" value="Genomic_DNA"/>
</dbReference>
<dbReference type="Proteomes" id="UP000287533">
    <property type="component" value="Unassembled WGS sequence"/>
</dbReference>
<evidence type="ECO:0000259" key="3">
    <source>
        <dbReference type="SMART" id="SM00642"/>
    </source>
</evidence>
<organism evidence="4 5">
    <name type="scientific">Bifidobacterium goeldii</name>
    <dbReference type="NCBI Taxonomy" id="2306975"/>
    <lineage>
        <taxon>Bacteria</taxon>
        <taxon>Bacillati</taxon>
        <taxon>Actinomycetota</taxon>
        <taxon>Actinomycetes</taxon>
        <taxon>Bifidobacteriales</taxon>
        <taxon>Bifidobacteriaceae</taxon>
        <taxon>Bifidobacterium</taxon>
    </lineage>
</organism>
<feature type="region of interest" description="Disordered" evidence="2">
    <location>
        <begin position="120"/>
        <end position="143"/>
    </location>
</feature>
<dbReference type="SMART" id="SM00642">
    <property type="entry name" value="Aamy"/>
    <property type="match status" value="1"/>
</dbReference>
<dbReference type="Pfam" id="PF00128">
    <property type="entry name" value="Alpha-amylase"/>
    <property type="match status" value="1"/>
</dbReference>
<dbReference type="GO" id="GO:0009313">
    <property type="term" value="P:oligosaccharide catabolic process"/>
    <property type="evidence" value="ECO:0007669"/>
    <property type="project" value="TreeGrafter"/>
</dbReference>
<dbReference type="Gene3D" id="3.20.20.80">
    <property type="entry name" value="Glycosidases"/>
    <property type="match status" value="2"/>
</dbReference>
<comment type="caution">
    <text evidence="4">The sequence shown here is derived from an EMBL/GenBank/DDBJ whole genome shotgun (WGS) entry which is preliminary data.</text>
</comment>
<dbReference type="PANTHER" id="PTHR10357">
    <property type="entry name" value="ALPHA-AMYLASE FAMILY MEMBER"/>
    <property type="match status" value="1"/>
</dbReference>
<comment type="similarity">
    <text evidence="1">Belongs to the glycosyl hydrolase 13 family.</text>
</comment>
<evidence type="ECO:0000313" key="5">
    <source>
        <dbReference type="Proteomes" id="UP000287533"/>
    </source>
</evidence>
<dbReference type="AlphaFoldDB" id="A0A430FEP0"/>